<evidence type="ECO:0000256" key="1">
    <source>
        <dbReference type="SAM" id="Phobius"/>
    </source>
</evidence>
<dbReference type="Proteomes" id="UP000014158">
    <property type="component" value="Unassembled WGS sequence"/>
</dbReference>
<keyword evidence="1" id="KW-1133">Transmembrane helix</keyword>
<keyword evidence="1" id="KW-0472">Membrane</keyword>
<sequence>MDWYTKFLKVGKVCLMISGILSSVLLLLLLLLFWREWMHVRHYDVMLILIMAVLLIASCVSFLFRKIISNELNRNN</sequence>
<evidence type="ECO:0000313" key="3">
    <source>
        <dbReference type="EMBL" id="EOT77557.1"/>
    </source>
</evidence>
<reference evidence="2 4" key="1">
    <citation type="submission" date="2013-02" db="EMBL/GenBank/DDBJ databases">
        <title>The Genome Sequence of Enterococcus raffinosus ATCC_49464.</title>
        <authorList>
            <consortium name="The Broad Institute Genome Sequencing Platform"/>
            <consortium name="The Broad Institute Genome Sequencing Center for Infectious Disease"/>
            <person name="Earl A.M."/>
            <person name="Gilmore M.S."/>
            <person name="Lebreton F."/>
            <person name="Walker B."/>
            <person name="Young S.K."/>
            <person name="Zeng Q."/>
            <person name="Gargeya S."/>
            <person name="Fitzgerald M."/>
            <person name="Haas B."/>
            <person name="Abouelleil A."/>
            <person name="Alvarado L."/>
            <person name="Arachchi H.M."/>
            <person name="Berlin A.M."/>
            <person name="Chapman S.B."/>
            <person name="Dewar J."/>
            <person name="Goldberg J."/>
            <person name="Griggs A."/>
            <person name="Gujja S."/>
            <person name="Hansen M."/>
            <person name="Howarth C."/>
            <person name="Imamovic A."/>
            <person name="Larimer J."/>
            <person name="McCowan C."/>
            <person name="Murphy C."/>
            <person name="Neiman D."/>
            <person name="Pearson M."/>
            <person name="Priest M."/>
            <person name="Roberts A."/>
            <person name="Saif S."/>
            <person name="Shea T."/>
            <person name="Sisk P."/>
            <person name="Sykes S."/>
            <person name="Wortman J."/>
            <person name="Nusbaum C."/>
            <person name="Birren B."/>
        </authorList>
    </citation>
    <scope>NUCLEOTIDE SEQUENCE [LARGE SCALE GENOMIC DNA]</scope>
    <source>
        <strain evidence="2 4">ATCC 49464</strain>
    </source>
</reference>
<dbReference type="HOGENOM" id="CLU_2648938_0_0_9"/>
<name>R2RFY9_9ENTE</name>
<organism evidence="2 4">
    <name type="scientific">Enterococcus raffinosus ATCC 49464</name>
    <dbReference type="NCBI Taxonomy" id="1158602"/>
    <lineage>
        <taxon>Bacteria</taxon>
        <taxon>Bacillati</taxon>
        <taxon>Bacillota</taxon>
        <taxon>Bacilli</taxon>
        <taxon>Lactobacillales</taxon>
        <taxon>Enterococcaceae</taxon>
        <taxon>Enterococcus</taxon>
    </lineage>
</organism>
<keyword evidence="1" id="KW-0812">Transmembrane</keyword>
<comment type="caution">
    <text evidence="2">The sequence shown here is derived from an EMBL/GenBank/DDBJ whole genome shotgun (WGS) entry which is preliminary data.</text>
</comment>
<dbReference type="Proteomes" id="UP000013877">
    <property type="component" value="Unassembled WGS sequence"/>
</dbReference>
<keyword evidence="5" id="KW-1185">Reference proteome</keyword>
<accession>R2RFY9</accession>
<dbReference type="EMBL" id="ASWF01000002">
    <property type="protein sequence ID" value="EOT77557.1"/>
    <property type="molecule type" value="Genomic_DNA"/>
</dbReference>
<evidence type="ECO:0000313" key="4">
    <source>
        <dbReference type="Proteomes" id="UP000013877"/>
    </source>
</evidence>
<proteinExistence type="predicted"/>
<dbReference type="AlphaFoldDB" id="R2RFY9"/>
<reference evidence="3 5" key="2">
    <citation type="submission" date="2013-03" db="EMBL/GenBank/DDBJ databases">
        <title>The Genome Sequence of Enterococcus raffinosus ATCC_49464 (PacBio/Illumina hybrid assembly).</title>
        <authorList>
            <consortium name="The Broad Institute Genomics Platform"/>
            <consortium name="The Broad Institute Genome Sequencing Center for Infectious Disease"/>
            <person name="Earl A."/>
            <person name="Russ C."/>
            <person name="Gilmore M."/>
            <person name="Surin D."/>
            <person name="Walker B."/>
            <person name="Young S."/>
            <person name="Zeng Q."/>
            <person name="Gargeya S."/>
            <person name="Fitzgerald M."/>
            <person name="Haas B."/>
            <person name="Abouelleil A."/>
            <person name="Allen A.W."/>
            <person name="Alvarado L."/>
            <person name="Arachchi H.M."/>
            <person name="Berlin A.M."/>
            <person name="Chapman S.B."/>
            <person name="Gainer-Dewar J."/>
            <person name="Goldberg J."/>
            <person name="Griggs A."/>
            <person name="Gujja S."/>
            <person name="Hansen M."/>
            <person name="Howarth C."/>
            <person name="Imamovic A."/>
            <person name="Ireland A."/>
            <person name="Larimer J."/>
            <person name="McCowan C."/>
            <person name="Murphy C."/>
            <person name="Pearson M."/>
            <person name="Poon T.W."/>
            <person name="Priest M."/>
            <person name="Roberts A."/>
            <person name="Saif S."/>
            <person name="Shea T."/>
            <person name="Sisk P."/>
            <person name="Sykes S."/>
            <person name="Wortman J."/>
            <person name="Nusbaum C."/>
            <person name="Birren B."/>
        </authorList>
    </citation>
    <scope>NUCLEOTIDE SEQUENCE [LARGE SCALE GENOMIC DNA]</scope>
    <source>
        <strain evidence="3 5">ATCC 49464</strain>
    </source>
</reference>
<evidence type="ECO:0000313" key="5">
    <source>
        <dbReference type="Proteomes" id="UP000014158"/>
    </source>
</evidence>
<dbReference type="EMBL" id="AJAL01000001">
    <property type="protein sequence ID" value="EOH82605.1"/>
    <property type="molecule type" value="Genomic_DNA"/>
</dbReference>
<evidence type="ECO:0000313" key="2">
    <source>
        <dbReference type="EMBL" id="EOH82605.1"/>
    </source>
</evidence>
<feature type="transmembrane region" description="Helical" evidence="1">
    <location>
        <begin position="46"/>
        <end position="64"/>
    </location>
</feature>
<protein>
    <submittedName>
        <fullName evidence="2">Uncharacterized protein</fullName>
    </submittedName>
</protein>
<gene>
    <name evidence="3" type="ORF">I590_01093</name>
    <name evidence="2" type="ORF">UAK_00842</name>
</gene>
<feature type="transmembrane region" description="Helical" evidence="1">
    <location>
        <begin position="12"/>
        <end position="34"/>
    </location>
</feature>